<accession>A0A9P6MGL0</accession>
<protein>
    <submittedName>
        <fullName evidence="1">Uncharacterized protein</fullName>
    </submittedName>
</protein>
<dbReference type="AlphaFoldDB" id="A0A9P6MGL0"/>
<dbReference type="Proteomes" id="UP000749646">
    <property type="component" value="Unassembled WGS sequence"/>
</dbReference>
<dbReference type="OrthoDB" id="2410986at2759"/>
<keyword evidence="2" id="KW-1185">Reference proteome</keyword>
<evidence type="ECO:0000313" key="2">
    <source>
        <dbReference type="Proteomes" id="UP000749646"/>
    </source>
</evidence>
<evidence type="ECO:0000313" key="1">
    <source>
        <dbReference type="EMBL" id="KAF9999313.1"/>
    </source>
</evidence>
<dbReference type="EMBL" id="JAAAHW010000754">
    <property type="protein sequence ID" value="KAF9999313.1"/>
    <property type="molecule type" value="Genomic_DNA"/>
</dbReference>
<organism evidence="1 2">
    <name type="scientific">Modicella reniformis</name>
    <dbReference type="NCBI Taxonomy" id="1440133"/>
    <lineage>
        <taxon>Eukaryota</taxon>
        <taxon>Fungi</taxon>
        <taxon>Fungi incertae sedis</taxon>
        <taxon>Mucoromycota</taxon>
        <taxon>Mortierellomycotina</taxon>
        <taxon>Mortierellomycetes</taxon>
        <taxon>Mortierellales</taxon>
        <taxon>Mortierellaceae</taxon>
        <taxon>Modicella</taxon>
    </lineage>
</organism>
<sequence>MLSSILMEPVDRLWFKSRPSTIPFTITSRLDRLSIGDKNFPVDENKALQAVDNLTQALESSRTSANSDPIITSRVEAFLDNVTRLFQDKLKLAITEANVGGRHFDLIVNWIQDDSIHMGGKGHEQHELFYRTRTNQESSAEALVDKASNDAVTDSRSWYLVRCKLLRTTIQCLFAPSFNIRKLGVIRYDTREWKSDVQEKFEYLTCLFNDL</sequence>
<gene>
    <name evidence="1" type="ORF">BGZ65_005316</name>
</gene>
<reference evidence="1" key="1">
    <citation type="journal article" date="2020" name="Fungal Divers.">
        <title>Resolving the Mortierellaceae phylogeny through synthesis of multi-gene phylogenetics and phylogenomics.</title>
        <authorList>
            <person name="Vandepol N."/>
            <person name="Liber J."/>
            <person name="Desiro A."/>
            <person name="Na H."/>
            <person name="Kennedy M."/>
            <person name="Barry K."/>
            <person name="Grigoriev I.V."/>
            <person name="Miller A.N."/>
            <person name="O'Donnell K."/>
            <person name="Stajich J.E."/>
            <person name="Bonito G."/>
        </authorList>
    </citation>
    <scope>NUCLEOTIDE SEQUENCE</scope>
    <source>
        <strain evidence="1">MES-2147</strain>
    </source>
</reference>
<comment type="caution">
    <text evidence="1">The sequence shown here is derived from an EMBL/GenBank/DDBJ whole genome shotgun (WGS) entry which is preliminary data.</text>
</comment>
<name>A0A9P6MGL0_9FUNG</name>
<proteinExistence type="predicted"/>